<organism evidence="1 2">
    <name type="scientific">Christiangramia salexigens</name>
    <dbReference type="NCBI Taxonomy" id="1913577"/>
    <lineage>
        <taxon>Bacteria</taxon>
        <taxon>Pseudomonadati</taxon>
        <taxon>Bacteroidota</taxon>
        <taxon>Flavobacteriia</taxon>
        <taxon>Flavobacteriales</taxon>
        <taxon>Flavobacteriaceae</taxon>
        <taxon>Christiangramia</taxon>
    </lineage>
</organism>
<dbReference type="Gene3D" id="3.10.450.50">
    <property type="match status" value="1"/>
</dbReference>
<dbReference type="EMBL" id="CP018153">
    <property type="protein sequence ID" value="APG59220.1"/>
    <property type="molecule type" value="Genomic_DNA"/>
</dbReference>
<dbReference type="OrthoDB" id="117186at2"/>
<dbReference type="AlphaFoldDB" id="A0A1L3J278"/>
<dbReference type="Proteomes" id="UP000182510">
    <property type="component" value="Chromosome"/>
</dbReference>
<proteinExistence type="predicted"/>
<evidence type="ECO:0000313" key="1">
    <source>
        <dbReference type="EMBL" id="APG59220.1"/>
    </source>
</evidence>
<keyword evidence="2" id="KW-1185">Reference proteome</keyword>
<protein>
    <recommendedName>
        <fullName evidence="3">3-methyl-2-oxobutanoate hydroxymethyltransferase</fullName>
    </recommendedName>
</protein>
<dbReference type="RefSeq" id="WP_072551875.1">
    <property type="nucleotide sequence ID" value="NZ_CP018153.1"/>
</dbReference>
<accession>A0A1L3J278</accession>
<reference evidence="1 2" key="1">
    <citation type="submission" date="2016-11" db="EMBL/GenBank/DDBJ databases">
        <title>Gramella sp. LPB0144 isolated from marine environment.</title>
        <authorList>
            <person name="Kim E."/>
            <person name="Yi H."/>
        </authorList>
    </citation>
    <scope>NUCLEOTIDE SEQUENCE [LARGE SCALE GENOMIC DNA]</scope>
    <source>
        <strain evidence="1 2">LPB0144</strain>
    </source>
</reference>
<dbReference type="InterPro" id="IPR032710">
    <property type="entry name" value="NTF2-like_dom_sf"/>
</dbReference>
<gene>
    <name evidence="1" type="ORF">LPB144_01820</name>
</gene>
<evidence type="ECO:0000313" key="2">
    <source>
        <dbReference type="Proteomes" id="UP000182510"/>
    </source>
</evidence>
<name>A0A1L3J278_9FLAO</name>
<evidence type="ECO:0008006" key="3">
    <source>
        <dbReference type="Google" id="ProtNLM"/>
    </source>
</evidence>
<sequence length="152" mass="17643">MKKLIFIMFVGLSSICFSQEEKLLNNPKELVIEFFDAFHEQDTTRLRQLAHVGARLESVSLDSDGNTKIKSDKYSDFLKGIVSIPKESVFREELHEFKVEENGLLATVTTPYTFYFNGKMSHCGVNSFQLVKFEENWKIVYLIDTRQKDKCD</sequence>
<dbReference type="SUPFAM" id="SSF54427">
    <property type="entry name" value="NTF2-like"/>
    <property type="match status" value="1"/>
</dbReference>
<dbReference type="KEGG" id="grl:LPB144_01820"/>
<dbReference type="STRING" id="1913577.LPB144_01820"/>